<keyword evidence="4" id="KW-0349">Heme</keyword>
<evidence type="ECO:0000256" key="5">
    <source>
        <dbReference type="ARBA" id="ARBA00022692"/>
    </source>
</evidence>
<proteinExistence type="predicted"/>
<reference evidence="14" key="2">
    <citation type="submission" date="2020-01" db="EMBL/GenBank/DDBJ databases">
        <authorList>
            <person name="Korhonen P.K.K."/>
            <person name="Guangxu M.G."/>
            <person name="Wang T.W."/>
            <person name="Stroehlein A.J.S."/>
            <person name="Young N.D."/>
            <person name="Ang C.-S.A."/>
            <person name="Fernando D.W.F."/>
            <person name="Lu H.L."/>
            <person name="Taylor S.T."/>
            <person name="Ehtesham M.E.M."/>
            <person name="Najaraj S.H.N."/>
            <person name="Harsha G.H.G."/>
            <person name="Madugundu A.M."/>
            <person name="Renuse S.R."/>
            <person name="Holt D.H."/>
            <person name="Pandey A.P."/>
            <person name="Papenfuss A.P."/>
            <person name="Gasser R.B.G."/>
            <person name="Fischer K.F."/>
        </authorList>
    </citation>
    <scope>NUCLEOTIDE SEQUENCE</scope>
    <source>
        <strain evidence="14">SSS_KF_BRIS2020</strain>
    </source>
</reference>
<dbReference type="SMART" id="SM00665">
    <property type="entry name" value="B561"/>
    <property type="match status" value="1"/>
</dbReference>
<dbReference type="PANTHER" id="PTHR10106:SF24">
    <property type="entry name" value="NO EXTENDED MEMORY, ISOFORM A"/>
    <property type="match status" value="1"/>
</dbReference>
<name>A0A834VHN0_SARSC</name>
<feature type="transmembrane region" description="Helical" evidence="12">
    <location>
        <begin position="196"/>
        <end position="221"/>
    </location>
</feature>
<feature type="transmembrane region" description="Helical" evidence="12">
    <location>
        <begin position="315"/>
        <end position="340"/>
    </location>
</feature>
<dbReference type="Pfam" id="PF03188">
    <property type="entry name" value="Cytochrom_B561"/>
    <property type="match status" value="1"/>
</dbReference>
<evidence type="ECO:0000256" key="10">
    <source>
        <dbReference type="ARBA" id="ARBA00023136"/>
    </source>
</evidence>
<dbReference type="EMBL" id="WVUK01000054">
    <property type="protein sequence ID" value="KAF7493948.1"/>
    <property type="molecule type" value="Genomic_DNA"/>
</dbReference>
<evidence type="ECO:0000256" key="2">
    <source>
        <dbReference type="ARBA" id="ARBA00004141"/>
    </source>
</evidence>
<dbReference type="EnsemblMetazoa" id="SSS_3007s_mrna">
    <property type="protein sequence ID" value="KAF7493948.1"/>
    <property type="gene ID" value="SSS_3007"/>
</dbReference>
<feature type="transmembrane region" description="Helical" evidence="12">
    <location>
        <begin position="352"/>
        <end position="376"/>
    </location>
</feature>
<feature type="region of interest" description="Disordered" evidence="11">
    <location>
        <begin position="93"/>
        <end position="113"/>
    </location>
</feature>
<evidence type="ECO:0000256" key="12">
    <source>
        <dbReference type="SAM" id="Phobius"/>
    </source>
</evidence>
<evidence type="ECO:0000313" key="15">
    <source>
        <dbReference type="EnsemblMetazoa" id="KAF7493948.1"/>
    </source>
</evidence>
<dbReference type="Proteomes" id="UP000070412">
    <property type="component" value="Unassembled WGS sequence"/>
</dbReference>
<dbReference type="GO" id="GO:0016491">
    <property type="term" value="F:oxidoreductase activity"/>
    <property type="evidence" value="ECO:0007669"/>
    <property type="project" value="InterPro"/>
</dbReference>
<keyword evidence="5 12" id="KW-0812">Transmembrane</keyword>
<feature type="domain" description="Cytochrome b561" evidence="13">
    <location>
        <begin position="204"/>
        <end position="433"/>
    </location>
</feature>
<dbReference type="OrthoDB" id="907479at2759"/>
<evidence type="ECO:0000256" key="4">
    <source>
        <dbReference type="ARBA" id="ARBA00022617"/>
    </source>
</evidence>
<dbReference type="InterPro" id="IPR006593">
    <property type="entry name" value="Cyt_b561/ferric_Rdtase_TM"/>
</dbReference>
<keyword evidence="8 12" id="KW-1133">Transmembrane helix</keyword>
<protein>
    <submittedName>
        <fullName evidence="14">Putative transmembrane ascorbate ferrireductase 3</fullName>
    </submittedName>
</protein>
<dbReference type="PANTHER" id="PTHR10106">
    <property type="entry name" value="CYTOCHROME B561-RELATED"/>
    <property type="match status" value="1"/>
</dbReference>
<dbReference type="Gene3D" id="1.20.120.1770">
    <property type="match status" value="1"/>
</dbReference>
<organism evidence="14">
    <name type="scientific">Sarcoptes scabiei</name>
    <name type="common">Itch mite</name>
    <name type="synonym">Acarus scabiei</name>
    <dbReference type="NCBI Taxonomy" id="52283"/>
    <lineage>
        <taxon>Eukaryota</taxon>
        <taxon>Metazoa</taxon>
        <taxon>Ecdysozoa</taxon>
        <taxon>Arthropoda</taxon>
        <taxon>Chelicerata</taxon>
        <taxon>Arachnida</taxon>
        <taxon>Acari</taxon>
        <taxon>Acariformes</taxon>
        <taxon>Sarcoptiformes</taxon>
        <taxon>Astigmata</taxon>
        <taxon>Psoroptidia</taxon>
        <taxon>Sarcoptoidea</taxon>
        <taxon>Sarcoptidae</taxon>
        <taxon>Sarcoptinae</taxon>
        <taxon>Sarcoptes</taxon>
    </lineage>
</organism>
<reference evidence="15" key="3">
    <citation type="submission" date="2022-06" db="UniProtKB">
        <authorList>
            <consortium name="EnsemblMetazoa"/>
        </authorList>
    </citation>
    <scope>IDENTIFICATION</scope>
</reference>
<dbReference type="AlphaFoldDB" id="A0A834VHN0"/>
<keyword evidence="16" id="KW-1185">Reference proteome</keyword>
<feature type="compositionally biased region" description="Low complexity" evidence="11">
    <location>
        <begin position="140"/>
        <end position="158"/>
    </location>
</feature>
<keyword evidence="10 12" id="KW-0472">Membrane</keyword>
<evidence type="ECO:0000256" key="11">
    <source>
        <dbReference type="SAM" id="MobiDB-lite"/>
    </source>
</evidence>
<evidence type="ECO:0000256" key="6">
    <source>
        <dbReference type="ARBA" id="ARBA00022723"/>
    </source>
</evidence>
<keyword evidence="6" id="KW-0479">Metal-binding</keyword>
<evidence type="ECO:0000256" key="3">
    <source>
        <dbReference type="ARBA" id="ARBA00022448"/>
    </source>
</evidence>
<reference evidence="16" key="1">
    <citation type="journal article" date="2020" name="PLoS Negl. Trop. Dis.">
        <title>High-quality nuclear genome for Sarcoptes scabiei-A critical resource for a neglected parasite.</title>
        <authorList>
            <person name="Korhonen P.K."/>
            <person name="Gasser R.B."/>
            <person name="Ma G."/>
            <person name="Wang T."/>
            <person name="Stroehlein A.J."/>
            <person name="Young N.D."/>
            <person name="Ang C.S."/>
            <person name="Fernando D.D."/>
            <person name="Lu H.C."/>
            <person name="Taylor S."/>
            <person name="Reynolds S.L."/>
            <person name="Mofiz E."/>
            <person name="Najaraj S.H."/>
            <person name="Gowda H."/>
            <person name="Madugundu A."/>
            <person name="Renuse S."/>
            <person name="Holt D."/>
            <person name="Pandey A."/>
            <person name="Papenfuss A.T."/>
            <person name="Fischer K."/>
        </authorList>
    </citation>
    <scope>NUCLEOTIDE SEQUENCE [LARGE SCALE GENOMIC DNA]</scope>
</reference>
<accession>A0A834VHN0</accession>
<dbReference type="PROSITE" id="PS50939">
    <property type="entry name" value="CYTOCHROME_B561"/>
    <property type="match status" value="1"/>
</dbReference>
<dbReference type="OMA" id="QFFFGFI"/>
<feature type="transmembrane region" description="Helical" evidence="12">
    <location>
        <begin position="241"/>
        <end position="263"/>
    </location>
</feature>
<comment type="cofactor">
    <cofactor evidence="1">
        <name>heme b</name>
        <dbReference type="ChEBI" id="CHEBI:60344"/>
    </cofactor>
</comment>
<keyword evidence="9" id="KW-0408">Iron</keyword>
<sequence length="438" mass="49278">MTSNSDYRSTISTSFTKSIITNTTSYQFTTSSYTITTSTSPSNQSSTILGIHSQPYRNYLTERNHFYHSASQPTTFTTTSSSSLRPSTIISSIQDNQQQQHHSPTRELIQQSSVPKNQQSLFSALGIHKLSKTGSKQSINSQASNNHNNNKMAANNKNRSTSSLAVDGTYNVKSSIENIDDDDDYDIYPRSACSKFLYGFLWLLAQLGLFGAITALVYWFFKYDKGFAYQNDKRKMYNLHAFLMLTGFIFVNGQSILIYKTYLCCKKIYNKIAHAFFFVISIGLVSFGFLLGFQAQSIASSPDQQVQHFYSLHSWIGLVACALFALQFFFGFITFLVLLCCDRSTAGYRARFLPTHITFGVVIFVLACAACLSGLLQMARSRLAGPSLTEPIRADYRDMRVEDFNIFMNAGIVINLVGACLILLIILIPYLVYNFRNR</sequence>
<dbReference type="GO" id="GO:0046872">
    <property type="term" value="F:metal ion binding"/>
    <property type="evidence" value="ECO:0007669"/>
    <property type="project" value="UniProtKB-KW"/>
</dbReference>
<evidence type="ECO:0000256" key="8">
    <source>
        <dbReference type="ARBA" id="ARBA00022989"/>
    </source>
</evidence>
<evidence type="ECO:0000256" key="1">
    <source>
        <dbReference type="ARBA" id="ARBA00001970"/>
    </source>
</evidence>
<evidence type="ECO:0000259" key="13">
    <source>
        <dbReference type="PROSITE" id="PS50939"/>
    </source>
</evidence>
<evidence type="ECO:0000256" key="9">
    <source>
        <dbReference type="ARBA" id="ARBA00023004"/>
    </source>
</evidence>
<evidence type="ECO:0000313" key="16">
    <source>
        <dbReference type="Proteomes" id="UP000070412"/>
    </source>
</evidence>
<feature type="transmembrane region" description="Helical" evidence="12">
    <location>
        <begin position="406"/>
        <end position="433"/>
    </location>
</feature>
<gene>
    <name evidence="14" type="ORF">SSS_3007</name>
</gene>
<dbReference type="InterPro" id="IPR043205">
    <property type="entry name" value="CYB561/CYBRD1-like"/>
</dbReference>
<keyword evidence="7" id="KW-0249">Electron transport</keyword>
<feature type="transmembrane region" description="Helical" evidence="12">
    <location>
        <begin position="275"/>
        <end position="295"/>
    </location>
</feature>
<evidence type="ECO:0000256" key="7">
    <source>
        <dbReference type="ARBA" id="ARBA00022982"/>
    </source>
</evidence>
<evidence type="ECO:0000313" key="14">
    <source>
        <dbReference type="EMBL" id="KAF7493948.1"/>
    </source>
</evidence>
<dbReference type="GO" id="GO:0016020">
    <property type="term" value="C:membrane"/>
    <property type="evidence" value="ECO:0007669"/>
    <property type="project" value="UniProtKB-SubCell"/>
</dbReference>
<feature type="region of interest" description="Disordered" evidence="11">
    <location>
        <begin position="135"/>
        <end position="158"/>
    </location>
</feature>
<keyword evidence="3" id="KW-0813">Transport</keyword>
<comment type="subcellular location">
    <subcellularLocation>
        <location evidence="2">Membrane</location>
        <topology evidence="2">Multi-pass membrane protein</topology>
    </subcellularLocation>
</comment>